<proteinExistence type="predicted"/>
<accession>A0AC34FMU0</accession>
<name>A0AC34FMU0_9BILA</name>
<protein>
    <submittedName>
        <fullName evidence="2">Uncharacterized protein</fullName>
    </submittedName>
</protein>
<reference evidence="2" key="1">
    <citation type="submission" date="2022-11" db="UniProtKB">
        <authorList>
            <consortium name="WormBaseParasite"/>
        </authorList>
    </citation>
    <scope>IDENTIFICATION</scope>
</reference>
<organism evidence="1 2">
    <name type="scientific">Panagrolaimus sp. ES5</name>
    <dbReference type="NCBI Taxonomy" id="591445"/>
    <lineage>
        <taxon>Eukaryota</taxon>
        <taxon>Metazoa</taxon>
        <taxon>Ecdysozoa</taxon>
        <taxon>Nematoda</taxon>
        <taxon>Chromadorea</taxon>
        <taxon>Rhabditida</taxon>
        <taxon>Tylenchina</taxon>
        <taxon>Panagrolaimomorpha</taxon>
        <taxon>Panagrolaimoidea</taxon>
        <taxon>Panagrolaimidae</taxon>
        <taxon>Panagrolaimus</taxon>
    </lineage>
</organism>
<evidence type="ECO:0000313" key="1">
    <source>
        <dbReference type="Proteomes" id="UP000887579"/>
    </source>
</evidence>
<dbReference type="WBParaSite" id="ES5_v2.g18675.t1">
    <property type="protein sequence ID" value="ES5_v2.g18675.t1"/>
    <property type="gene ID" value="ES5_v2.g18675"/>
</dbReference>
<dbReference type="Proteomes" id="UP000887579">
    <property type="component" value="Unplaced"/>
</dbReference>
<sequence>VIQGSHELIIHRFLSPLFTEISKNYATSLKMKNIVHQWIEGHENGVIMNEYIQLLKDKNILFLFFPSEIVYLDRVNNDEVAAEDTTKICENGCEKRNNDLVIQNLNGDIRKFLRKRKADDISYQETIDESSCSNEFEHVSPTSNNLPKSKKKKYSNYSINVKKSNYEIIHFLQNGIPKSRLFLFNSTTTTNRKQCYEYHFQNQTNKFYCSGCHILKRNLTAKLCERKNPEENNIRLNSADHICQMREYNPEKYKVKQEIIKSPNFQIFSYNQRGSLRKRLIIFDSKNSKLCHEYFWHEKNKNFVCCGCASGGFAQKKQVKADICQDENGMEYVKLGKRKHPIKFELPKIVELKIVKSPNFQYINRKANGKIVQHLVIFDSDNRNLCYEYTRNKNSFICYPCSTKFKTHVRAKIKRNENGEEYVELSVNEHKCDLQKFVSEEANILKEPDFKLDKYTRAGIEKMRILVFDKIDKNYYFVHTLKESNIYMCHPCRKLGNHASVRLCKNENGENYIEVKGEHLCSPRNKF</sequence>
<evidence type="ECO:0000313" key="2">
    <source>
        <dbReference type="WBParaSite" id="ES5_v2.g18675.t1"/>
    </source>
</evidence>